<organism evidence="14 15">
    <name type="scientific">Bacteroides intestinalis</name>
    <dbReference type="NCBI Taxonomy" id="329854"/>
    <lineage>
        <taxon>Bacteria</taxon>
        <taxon>Pseudomonadati</taxon>
        <taxon>Bacteroidota</taxon>
        <taxon>Bacteroidia</taxon>
        <taxon>Bacteroidales</taxon>
        <taxon>Bacteroidaceae</taxon>
        <taxon>Bacteroides</taxon>
    </lineage>
</organism>
<evidence type="ECO:0000256" key="8">
    <source>
        <dbReference type="ARBA" id="ARBA00023136"/>
    </source>
</evidence>
<evidence type="ECO:0000256" key="6">
    <source>
        <dbReference type="ARBA" id="ARBA00023004"/>
    </source>
</evidence>
<evidence type="ECO:0000256" key="3">
    <source>
        <dbReference type="ARBA" id="ARBA00022452"/>
    </source>
</evidence>
<sequence>MDLNLKNKHPRRIYYLFLVIIFFLASTEIAHSQVKNLSLHLTNVTLEEALAQIKQKGEYSLWYRNEEINLKKKVSLDIKNGSITQILDALFKGEDLGYIIEDKHIVIFKADEKTKAAQQTGKRITGIIKDNTGEPVIGCNIMEKGTSNGTITSVDGDFSLNVAENAVLQISYIGYLTQEIPVKNNQNITVTLQEDSQILDEVVVVGYGVAKKSDLTGSISQVKAESMQNYTPASVGDLLRNSIPGMSVGYSVSAKGNSDMMIRGDNTLTAGSSPLIIVDGVIYNGDISDINPNDIEKLDIMKDASSAAVYGSRATNGVVAITTKKGSSKKPVVNFNGSIGIATAANRVKPYDKDGFIKWRSDMFKSVYSATVPQTPWSPFDDPRTIDSQYLDQWMAYHSTTPDNLVDAWLSGLRLTGLEIENYKAGRSIDWEDYIFHNGPRQDYNISLSGKKEDFSYYWSLGYMSNESLVKGDEFSTIRSRVNLEGKPARFLKVGLNAQFSYRDESSVPAEVDQYTKLTPYSSFYESDEETLKLYPNDDNQAKHPLLNSTYRSREQEYFTFFPKIYATLDLPFGITYTVNYTTRFVFYHNNIHDSSEHPEWKLFGGRASRENSLRREWQVDNIINWNKTFAQKHKVDVTLLANAEKFRNDTEKMSNQNFTPNDILGYHDMSIGNLPEISSDDQIRTSNALMARLNYGFMNKYLLTLSVRRDGSSLFGYSNPYATFPAAALGWVISEEKFFKVKFVDYLKLRASWGINGNRDITNYAALSKMLAEKSLNTDLNGNPITIPTLEINTMGNKKLKWEKTGAYNLALDFRLFNGRLNGTVETYYMSTTDVLVNRELPTITGYKRVYANLGEIRNKGFELSLSSTNMKQHNFEWTSNLIFSLNRNKIITITGEKYDVFDKDGNFVGQKEPDDKTNNWFIGQAKDVIWDYKILGTWKIGQEEEAAKWNQAPGDFRLEDVNDDGLLTDEDKQFLGYKTPRFSWTLSNTFTLFNDFEFSFVLYSLWGHKGSYNLAKHADHIEDRCNSRDIPYWTPENQLDDFARLRSAPAKGVDYSVWFDKSYIRLENIALGYKVPAKFLKKTPISNLKLTLNVKNAAMWAKDWKFGDPEDGMRSQRIFTFGLNMTL</sequence>
<dbReference type="NCBIfam" id="TIGR04057">
    <property type="entry name" value="SusC_RagA_signa"/>
    <property type="match status" value="1"/>
</dbReference>
<keyword evidence="4" id="KW-0410">Iron transport</keyword>
<dbReference type="GO" id="GO:0009279">
    <property type="term" value="C:cell outer membrane"/>
    <property type="evidence" value="ECO:0007669"/>
    <property type="project" value="UniProtKB-SubCell"/>
</dbReference>
<keyword evidence="5 10" id="KW-0812">Transmembrane</keyword>
<gene>
    <name evidence="14" type="ORF">DWW10_18435</name>
</gene>
<evidence type="ECO:0000256" key="2">
    <source>
        <dbReference type="ARBA" id="ARBA00022448"/>
    </source>
</evidence>
<evidence type="ECO:0000256" key="12">
    <source>
        <dbReference type="SAM" id="Phobius"/>
    </source>
</evidence>
<keyword evidence="4" id="KW-0406">Ion transport</keyword>
<dbReference type="Gene3D" id="2.170.130.10">
    <property type="entry name" value="TonB-dependent receptor, plug domain"/>
    <property type="match status" value="1"/>
</dbReference>
<dbReference type="InterPro" id="IPR012910">
    <property type="entry name" value="Plug_dom"/>
</dbReference>
<comment type="similarity">
    <text evidence="10 11">Belongs to the TonB-dependent receptor family.</text>
</comment>
<dbReference type="Gene3D" id="2.60.40.1120">
    <property type="entry name" value="Carboxypeptidase-like, regulatory domain"/>
    <property type="match status" value="1"/>
</dbReference>
<dbReference type="SUPFAM" id="SSF49464">
    <property type="entry name" value="Carboxypeptidase regulatory domain-like"/>
    <property type="match status" value="1"/>
</dbReference>
<evidence type="ECO:0000313" key="14">
    <source>
        <dbReference type="EMBL" id="RGV50290.1"/>
    </source>
</evidence>
<comment type="subcellular location">
    <subcellularLocation>
        <location evidence="1 10">Cell outer membrane</location>
        <topology evidence="1 10">Multi-pass membrane protein</topology>
    </subcellularLocation>
</comment>
<dbReference type="InterPro" id="IPR039426">
    <property type="entry name" value="TonB-dep_rcpt-like"/>
</dbReference>
<dbReference type="InterPro" id="IPR023996">
    <property type="entry name" value="TonB-dep_OMP_SusC/RagA"/>
</dbReference>
<evidence type="ECO:0000256" key="9">
    <source>
        <dbReference type="ARBA" id="ARBA00023237"/>
    </source>
</evidence>
<protein>
    <submittedName>
        <fullName evidence="14">SusC/RagA family TonB-linked outer membrane protein</fullName>
    </submittedName>
</protein>
<dbReference type="InterPro" id="IPR036942">
    <property type="entry name" value="Beta-barrel_TonB_sf"/>
</dbReference>
<accession>A0A412XY80</accession>
<keyword evidence="9 10" id="KW-0998">Cell outer membrane</keyword>
<dbReference type="SUPFAM" id="SSF56935">
    <property type="entry name" value="Porins"/>
    <property type="match status" value="1"/>
</dbReference>
<dbReference type="RefSeq" id="WP_022393484.1">
    <property type="nucleotide sequence ID" value="NZ_QRZF01000015.1"/>
</dbReference>
<comment type="caution">
    <text evidence="14">The sequence shown here is derived from an EMBL/GenBank/DDBJ whole genome shotgun (WGS) entry which is preliminary data.</text>
</comment>
<dbReference type="Pfam" id="PF07715">
    <property type="entry name" value="Plug"/>
    <property type="match status" value="1"/>
</dbReference>
<evidence type="ECO:0000256" key="1">
    <source>
        <dbReference type="ARBA" id="ARBA00004571"/>
    </source>
</evidence>
<dbReference type="GO" id="GO:0006826">
    <property type="term" value="P:iron ion transport"/>
    <property type="evidence" value="ECO:0007669"/>
    <property type="project" value="UniProtKB-KW"/>
</dbReference>
<dbReference type="Gene3D" id="2.40.170.20">
    <property type="entry name" value="TonB-dependent receptor, beta-barrel domain"/>
    <property type="match status" value="1"/>
</dbReference>
<evidence type="ECO:0000256" key="11">
    <source>
        <dbReference type="RuleBase" id="RU003357"/>
    </source>
</evidence>
<keyword evidence="6" id="KW-0408">Iron</keyword>
<dbReference type="Proteomes" id="UP000283850">
    <property type="component" value="Unassembled WGS sequence"/>
</dbReference>
<evidence type="ECO:0000313" key="15">
    <source>
        <dbReference type="Proteomes" id="UP000283850"/>
    </source>
</evidence>
<dbReference type="PROSITE" id="PS52016">
    <property type="entry name" value="TONB_DEPENDENT_REC_3"/>
    <property type="match status" value="1"/>
</dbReference>
<dbReference type="FunFam" id="2.60.40.1120:FF:000003">
    <property type="entry name" value="Outer membrane protein Omp121"/>
    <property type="match status" value="1"/>
</dbReference>
<name>A0A412XY80_9BACE</name>
<dbReference type="Pfam" id="PF13715">
    <property type="entry name" value="CarbopepD_reg_2"/>
    <property type="match status" value="1"/>
</dbReference>
<feature type="transmembrane region" description="Helical" evidence="12">
    <location>
        <begin position="12"/>
        <end position="30"/>
    </location>
</feature>
<dbReference type="InterPro" id="IPR023997">
    <property type="entry name" value="TonB-dep_OMP_SusC/RagA_CS"/>
</dbReference>
<proteinExistence type="inferred from homology"/>
<keyword evidence="3 10" id="KW-1134">Transmembrane beta strand</keyword>
<keyword evidence="2 10" id="KW-0813">Transport</keyword>
<dbReference type="InterPro" id="IPR008969">
    <property type="entry name" value="CarboxyPept-like_regulatory"/>
</dbReference>
<evidence type="ECO:0000256" key="4">
    <source>
        <dbReference type="ARBA" id="ARBA00022496"/>
    </source>
</evidence>
<dbReference type="InterPro" id="IPR037066">
    <property type="entry name" value="Plug_dom_sf"/>
</dbReference>
<keyword evidence="7 11" id="KW-0798">TonB box</keyword>
<dbReference type="Pfam" id="PF00593">
    <property type="entry name" value="TonB_dep_Rec_b-barrel"/>
    <property type="match status" value="1"/>
</dbReference>
<dbReference type="AlphaFoldDB" id="A0A412XY80"/>
<dbReference type="InterPro" id="IPR011662">
    <property type="entry name" value="Secretin/TonB_short_N"/>
</dbReference>
<dbReference type="Pfam" id="PF07660">
    <property type="entry name" value="STN"/>
    <property type="match status" value="1"/>
</dbReference>
<dbReference type="InterPro" id="IPR000531">
    <property type="entry name" value="Beta-barrel_TonB"/>
</dbReference>
<keyword evidence="8 10" id="KW-0472">Membrane</keyword>
<keyword evidence="12" id="KW-1133">Transmembrane helix</keyword>
<evidence type="ECO:0000256" key="10">
    <source>
        <dbReference type="PROSITE-ProRule" id="PRU01360"/>
    </source>
</evidence>
<feature type="domain" description="Secretin/TonB short N-terminal" evidence="13">
    <location>
        <begin position="59"/>
        <end position="110"/>
    </location>
</feature>
<evidence type="ECO:0000259" key="13">
    <source>
        <dbReference type="SMART" id="SM00965"/>
    </source>
</evidence>
<evidence type="ECO:0000256" key="7">
    <source>
        <dbReference type="ARBA" id="ARBA00023077"/>
    </source>
</evidence>
<evidence type="ECO:0000256" key="5">
    <source>
        <dbReference type="ARBA" id="ARBA00022692"/>
    </source>
</evidence>
<reference evidence="14 15" key="1">
    <citation type="submission" date="2018-08" db="EMBL/GenBank/DDBJ databases">
        <title>A genome reference for cultivated species of the human gut microbiota.</title>
        <authorList>
            <person name="Zou Y."/>
            <person name="Xue W."/>
            <person name="Luo G."/>
        </authorList>
    </citation>
    <scope>NUCLEOTIDE SEQUENCE [LARGE SCALE GENOMIC DNA]</scope>
    <source>
        <strain evidence="14 15">AF14-32</strain>
    </source>
</reference>
<dbReference type="SMART" id="SM00965">
    <property type="entry name" value="STN"/>
    <property type="match status" value="1"/>
</dbReference>
<dbReference type="EMBL" id="QRZF01000015">
    <property type="protein sequence ID" value="RGV50290.1"/>
    <property type="molecule type" value="Genomic_DNA"/>
</dbReference>
<dbReference type="NCBIfam" id="TIGR04056">
    <property type="entry name" value="OMP_RagA_SusC"/>
    <property type="match status" value="1"/>
</dbReference>